<gene>
    <name evidence="2" type="ORF">ABS766_11280</name>
</gene>
<keyword evidence="3" id="KW-1185">Reference proteome</keyword>
<sequence length="98" mass="11025">MTILTDKTQLVKFTRLILGAEVTILILLPVVLILFKTDYNLDIFYPVILFGSAFINLALLIAVLLVRPKFFWLYSLLLVTIPAMPVILLLWAMAGVSC</sequence>
<name>A0ABW8YXF7_9FLAO</name>
<feature type="transmembrane region" description="Helical" evidence="1">
    <location>
        <begin position="73"/>
        <end position="94"/>
    </location>
</feature>
<accession>A0ABW8YXF7</accession>
<protein>
    <submittedName>
        <fullName evidence="2">Uncharacterized protein</fullName>
    </submittedName>
</protein>
<dbReference type="RefSeq" id="WP_408085263.1">
    <property type="nucleotide sequence ID" value="NZ_JBELPZ010000011.1"/>
</dbReference>
<keyword evidence="1" id="KW-0812">Transmembrane</keyword>
<comment type="caution">
    <text evidence="2">The sequence shown here is derived from an EMBL/GenBank/DDBJ whole genome shotgun (WGS) entry which is preliminary data.</text>
</comment>
<dbReference type="Proteomes" id="UP001629156">
    <property type="component" value="Unassembled WGS sequence"/>
</dbReference>
<keyword evidence="1" id="KW-0472">Membrane</keyword>
<dbReference type="EMBL" id="JBELPZ010000011">
    <property type="protein sequence ID" value="MFL9845001.1"/>
    <property type="molecule type" value="Genomic_DNA"/>
</dbReference>
<organism evidence="2 3">
    <name type="scientific">Flavobacterium rhizosphaerae</name>
    <dbReference type="NCBI Taxonomy" id="3163298"/>
    <lineage>
        <taxon>Bacteria</taxon>
        <taxon>Pseudomonadati</taxon>
        <taxon>Bacteroidota</taxon>
        <taxon>Flavobacteriia</taxon>
        <taxon>Flavobacteriales</taxon>
        <taxon>Flavobacteriaceae</taxon>
        <taxon>Flavobacterium</taxon>
    </lineage>
</organism>
<keyword evidence="1" id="KW-1133">Transmembrane helix</keyword>
<feature type="transmembrane region" description="Helical" evidence="1">
    <location>
        <begin position="43"/>
        <end position="66"/>
    </location>
</feature>
<reference evidence="2 3" key="1">
    <citation type="submission" date="2024-06" db="EMBL/GenBank/DDBJ databases">
        <authorList>
            <person name="Kaempfer P."/>
            <person name="Viver T."/>
        </authorList>
    </citation>
    <scope>NUCLEOTIDE SEQUENCE [LARGE SCALE GENOMIC DNA]</scope>
    <source>
        <strain evidence="2 3">ST-119</strain>
    </source>
</reference>
<proteinExistence type="predicted"/>
<evidence type="ECO:0000256" key="1">
    <source>
        <dbReference type="SAM" id="Phobius"/>
    </source>
</evidence>
<evidence type="ECO:0000313" key="2">
    <source>
        <dbReference type="EMBL" id="MFL9845001.1"/>
    </source>
</evidence>
<feature type="transmembrane region" description="Helical" evidence="1">
    <location>
        <begin position="16"/>
        <end position="37"/>
    </location>
</feature>
<evidence type="ECO:0000313" key="3">
    <source>
        <dbReference type="Proteomes" id="UP001629156"/>
    </source>
</evidence>